<evidence type="ECO:0000313" key="8">
    <source>
        <dbReference type="EMBL" id="WVN89376.1"/>
    </source>
</evidence>
<dbReference type="GO" id="GO:0005576">
    <property type="term" value="C:extracellular region"/>
    <property type="evidence" value="ECO:0007669"/>
    <property type="project" value="UniProtKB-SubCell"/>
</dbReference>
<evidence type="ECO:0000256" key="1">
    <source>
        <dbReference type="ARBA" id="ARBA00004613"/>
    </source>
</evidence>
<reference evidence="8" key="3">
    <citation type="submission" date="2024-01" db="EMBL/GenBank/DDBJ databases">
        <authorList>
            <person name="Coelho M.A."/>
            <person name="David-Palma M."/>
            <person name="Shea T."/>
            <person name="Sun S."/>
            <person name="Cuomo C.A."/>
            <person name="Heitman J."/>
        </authorList>
    </citation>
    <scope>NUCLEOTIDE SEQUENCE</scope>
    <source>
        <strain evidence="8">CBS 7841</strain>
    </source>
</reference>
<keyword evidence="9" id="KW-1185">Reference proteome</keyword>
<dbReference type="Proteomes" id="UP000094043">
    <property type="component" value="Chromosome 5"/>
</dbReference>
<evidence type="ECO:0000256" key="5">
    <source>
        <dbReference type="SAM" id="MobiDB-lite"/>
    </source>
</evidence>
<dbReference type="KEGG" id="cdep:91088809"/>
<keyword evidence="2" id="KW-0964">Secreted</keyword>
<evidence type="ECO:0000313" key="9">
    <source>
        <dbReference type="Proteomes" id="UP000094043"/>
    </source>
</evidence>
<dbReference type="GeneID" id="91088809"/>
<organism evidence="8 9">
    <name type="scientific">Cryptococcus depauperatus CBS 7841</name>
    <dbReference type="NCBI Taxonomy" id="1295531"/>
    <lineage>
        <taxon>Eukaryota</taxon>
        <taxon>Fungi</taxon>
        <taxon>Dikarya</taxon>
        <taxon>Basidiomycota</taxon>
        <taxon>Agaricomycotina</taxon>
        <taxon>Tremellomycetes</taxon>
        <taxon>Tremellales</taxon>
        <taxon>Cryptococcaceae</taxon>
        <taxon>Cryptococcus</taxon>
    </lineage>
</organism>
<keyword evidence="6" id="KW-1133">Transmembrane helix</keyword>
<protein>
    <recommendedName>
        <fullName evidence="7">CFEM domain-containing protein</fullName>
    </recommendedName>
</protein>
<dbReference type="Pfam" id="PF05730">
    <property type="entry name" value="CFEM"/>
    <property type="match status" value="1"/>
</dbReference>
<evidence type="ECO:0000259" key="7">
    <source>
        <dbReference type="PROSITE" id="PS52012"/>
    </source>
</evidence>
<dbReference type="AlphaFoldDB" id="A0AAJ8JVR5"/>
<feature type="domain" description="CFEM" evidence="7">
    <location>
        <begin position="1"/>
        <end position="102"/>
    </location>
</feature>
<dbReference type="RefSeq" id="XP_066070076.1">
    <property type="nucleotide sequence ID" value="XM_066213979.1"/>
</dbReference>
<accession>A0AAJ8JVR5</accession>
<reference evidence="8" key="2">
    <citation type="journal article" date="2022" name="Elife">
        <title>Obligate sexual reproduction of a homothallic fungus closely related to the Cryptococcus pathogenic species complex.</title>
        <authorList>
            <person name="Passer A.R."/>
            <person name="Clancey S.A."/>
            <person name="Shea T."/>
            <person name="David-Palma M."/>
            <person name="Averette A.F."/>
            <person name="Boekhout T."/>
            <person name="Porcel B.M."/>
            <person name="Nowrousian M."/>
            <person name="Cuomo C.A."/>
            <person name="Sun S."/>
            <person name="Heitman J."/>
            <person name="Coelho M.A."/>
        </authorList>
    </citation>
    <scope>NUCLEOTIDE SEQUENCE</scope>
    <source>
        <strain evidence="8">CBS 7841</strain>
    </source>
</reference>
<name>A0AAJ8JVR5_9TREE</name>
<evidence type="ECO:0000256" key="4">
    <source>
        <dbReference type="ARBA" id="ARBA00023157"/>
    </source>
</evidence>
<feature type="transmembrane region" description="Helical" evidence="6">
    <location>
        <begin position="118"/>
        <end position="139"/>
    </location>
</feature>
<comment type="subcellular location">
    <subcellularLocation>
        <location evidence="1">Secreted</location>
    </subcellularLocation>
</comment>
<feature type="compositionally biased region" description="Polar residues" evidence="5">
    <location>
        <begin position="229"/>
        <end position="242"/>
    </location>
</feature>
<dbReference type="InterPro" id="IPR008427">
    <property type="entry name" value="Extracellular_membr_CFEM_dom"/>
</dbReference>
<dbReference type="EMBL" id="CP143788">
    <property type="protein sequence ID" value="WVN89376.1"/>
    <property type="molecule type" value="Genomic_DNA"/>
</dbReference>
<gene>
    <name evidence="8" type="ORF">L203_104599</name>
</gene>
<evidence type="ECO:0000256" key="2">
    <source>
        <dbReference type="ARBA" id="ARBA00022525"/>
    </source>
</evidence>
<keyword evidence="6" id="KW-0812">Transmembrane</keyword>
<keyword evidence="3" id="KW-0732">Signal</keyword>
<evidence type="ECO:0000256" key="6">
    <source>
        <dbReference type="SAM" id="Phobius"/>
    </source>
</evidence>
<proteinExistence type="predicted"/>
<reference evidence="8" key="1">
    <citation type="submission" date="2016-06" db="EMBL/GenBank/DDBJ databases">
        <authorList>
            <person name="Cuomo C."/>
            <person name="Litvintseva A."/>
            <person name="Heitman J."/>
            <person name="Chen Y."/>
            <person name="Sun S."/>
            <person name="Springer D."/>
            <person name="Dromer F."/>
            <person name="Young S."/>
            <person name="Zeng Q."/>
            <person name="Chapman S."/>
            <person name="Gujja S."/>
            <person name="Saif S."/>
            <person name="Birren B."/>
        </authorList>
    </citation>
    <scope>NUCLEOTIDE SEQUENCE</scope>
    <source>
        <strain evidence="8">CBS 7841</strain>
    </source>
</reference>
<feature type="region of interest" description="Disordered" evidence="5">
    <location>
        <begin position="186"/>
        <end position="207"/>
    </location>
</feature>
<sequence length="296" mass="31906">MVGGLLIRHLGRQETTSIPSCVAECISTGNTAGCDGVNDYRCVCTSSAYIHSVATCMSQTCTAKEIAVGQVYTEQACSYYGIPLQNGTSTISLSPVETANTTMAPPVIYSHTFTSLQAVFTSICSALLLLALITGCMACRSRYKRERAIGQSRAWTHVNASNRNSSPQCDSKLRLFSKHSRHDPTATFLSDDGSSGSSFGNTSPSQPPQIALDIIRDGYSRSGSEDSAHSGNTHFTNRLHSTESSSCEAWEMQVKHVEVRRESENLDLSCTNKRESIIEAKGSAVRSNILDKGIAV</sequence>
<dbReference type="PROSITE" id="PS52012">
    <property type="entry name" value="CFEM"/>
    <property type="match status" value="1"/>
</dbReference>
<keyword evidence="6" id="KW-0472">Membrane</keyword>
<evidence type="ECO:0000256" key="3">
    <source>
        <dbReference type="ARBA" id="ARBA00022729"/>
    </source>
</evidence>
<feature type="region of interest" description="Disordered" evidence="5">
    <location>
        <begin position="220"/>
        <end position="242"/>
    </location>
</feature>
<keyword evidence="4" id="KW-1015">Disulfide bond</keyword>